<gene>
    <name evidence="2" type="ORF">Pmani_006014</name>
</gene>
<feature type="region of interest" description="Disordered" evidence="1">
    <location>
        <begin position="1"/>
        <end position="44"/>
    </location>
</feature>
<reference evidence="2" key="1">
    <citation type="submission" date="2023-11" db="EMBL/GenBank/DDBJ databases">
        <title>Genome assemblies of two species of porcelain crab, Petrolisthes cinctipes and Petrolisthes manimaculis (Anomura: Porcellanidae).</title>
        <authorList>
            <person name="Angst P."/>
        </authorList>
    </citation>
    <scope>NUCLEOTIDE SEQUENCE</scope>
    <source>
        <strain evidence="2">PB745_02</strain>
        <tissue evidence="2">Gill</tissue>
    </source>
</reference>
<keyword evidence="3" id="KW-1185">Reference proteome</keyword>
<name>A0AAE1QAM8_9EUCA</name>
<evidence type="ECO:0000313" key="2">
    <source>
        <dbReference type="EMBL" id="KAK4323274.1"/>
    </source>
</evidence>
<dbReference type="AlphaFoldDB" id="A0AAE1QAM8"/>
<dbReference type="EMBL" id="JAWZYT010000457">
    <property type="protein sequence ID" value="KAK4323274.1"/>
    <property type="molecule type" value="Genomic_DNA"/>
</dbReference>
<sequence length="127" mass="15304">MEEEEEEIEEEMEEMEEEMEEEEEEEEMEEEEEEEEMEEEEEEERLKLISVTKFSRNPEELKPVLMASLNPCYYRRKSHTNYTKKRLHADIVYPGSNIIIIVISDYCPRLLLYQAVHTFDSVGSDKE</sequence>
<comment type="caution">
    <text evidence="2">The sequence shown here is derived from an EMBL/GenBank/DDBJ whole genome shotgun (WGS) entry which is preliminary data.</text>
</comment>
<organism evidence="2 3">
    <name type="scientific">Petrolisthes manimaculis</name>
    <dbReference type="NCBI Taxonomy" id="1843537"/>
    <lineage>
        <taxon>Eukaryota</taxon>
        <taxon>Metazoa</taxon>
        <taxon>Ecdysozoa</taxon>
        <taxon>Arthropoda</taxon>
        <taxon>Crustacea</taxon>
        <taxon>Multicrustacea</taxon>
        <taxon>Malacostraca</taxon>
        <taxon>Eumalacostraca</taxon>
        <taxon>Eucarida</taxon>
        <taxon>Decapoda</taxon>
        <taxon>Pleocyemata</taxon>
        <taxon>Anomura</taxon>
        <taxon>Galatheoidea</taxon>
        <taxon>Porcellanidae</taxon>
        <taxon>Petrolisthes</taxon>
    </lineage>
</organism>
<evidence type="ECO:0000256" key="1">
    <source>
        <dbReference type="SAM" id="MobiDB-lite"/>
    </source>
</evidence>
<evidence type="ECO:0000313" key="3">
    <source>
        <dbReference type="Proteomes" id="UP001292094"/>
    </source>
</evidence>
<dbReference type="Proteomes" id="UP001292094">
    <property type="component" value="Unassembled WGS sequence"/>
</dbReference>
<proteinExistence type="predicted"/>
<accession>A0AAE1QAM8</accession>
<feature type="compositionally biased region" description="Acidic residues" evidence="1">
    <location>
        <begin position="1"/>
        <end position="43"/>
    </location>
</feature>
<protein>
    <submittedName>
        <fullName evidence="2">Uncharacterized protein</fullName>
    </submittedName>
</protein>